<dbReference type="OrthoDB" id="2251794at2759"/>
<feature type="chain" id="PRO_5013265027" evidence="2">
    <location>
        <begin position="22"/>
        <end position="335"/>
    </location>
</feature>
<gene>
    <name evidence="3" type="ORF">AJ80_00637</name>
</gene>
<name>A0A2B7YU91_POLH7</name>
<reference evidence="3 4" key="1">
    <citation type="submission" date="2017-10" db="EMBL/GenBank/DDBJ databases">
        <title>Comparative genomics in systemic dimorphic fungi from Ajellomycetaceae.</title>
        <authorList>
            <person name="Munoz J.F."/>
            <person name="Mcewen J.G."/>
            <person name="Clay O.K."/>
            <person name="Cuomo C.A."/>
        </authorList>
    </citation>
    <scope>NUCLEOTIDE SEQUENCE [LARGE SCALE GENOMIC DNA]</scope>
    <source>
        <strain evidence="3 4">UAMH7299</strain>
    </source>
</reference>
<feature type="signal peptide" evidence="2">
    <location>
        <begin position="1"/>
        <end position="21"/>
    </location>
</feature>
<feature type="region of interest" description="Disordered" evidence="1">
    <location>
        <begin position="211"/>
        <end position="237"/>
    </location>
</feature>
<keyword evidence="2" id="KW-0732">Signal</keyword>
<feature type="compositionally biased region" description="Low complexity" evidence="1">
    <location>
        <begin position="225"/>
        <end position="235"/>
    </location>
</feature>
<dbReference type="Proteomes" id="UP000224634">
    <property type="component" value="Unassembled WGS sequence"/>
</dbReference>
<evidence type="ECO:0000256" key="1">
    <source>
        <dbReference type="SAM" id="MobiDB-lite"/>
    </source>
</evidence>
<evidence type="ECO:0000256" key="2">
    <source>
        <dbReference type="SAM" id="SignalP"/>
    </source>
</evidence>
<accession>A0A2B7YU91</accession>
<dbReference type="EMBL" id="PDNA01000005">
    <property type="protein sequence ID" value="PGH27624.1"/>
    <property type="molecule type" value="Genomic_DNA"/>
</dbReference>
<evidence type="ECO:0000313" key="4">
    <source>
        <dbReference type="Proteomes" id="UP000224634"/>
    </source>
</evidence>
<protein>
    <submittedName>
        <fullName evidence="3">Uncharacterized protein</fullName>
    </submittedName>
</protein>
<dbReference type="PROSITE" id="PS51257">
    <property type="entry name" value="PROKAR_LIPOPROTEIN"/>
    <property type="match status" value="1"/>
</dbReference>
<keyword evidence="4" id="KW-1185">Reference proteome</keyword>
<dbReference type="AlphaFoldDB" id="A0A2B7YU91"/>
<comment type="caution">
    <text evidence="3">The sequence shown here is derived from an EMBL/GenBank/DDBJ whole genome shotgun (WGS) entry which is preliminary data.</text>
</comment>
<organism evidence="3 4">
    <name type="scientific">Polytolypa hystricis (strain UAMH7299)</name>
    <dbReference type="NCBI Taxonomy" id="1447883"/>
    <lineage>
        <taxon>Eukaryota</taxon>
        <taxon>Fungi</taxon>
        <taxon>Dikarya</taxon>
        <taxon>Ascomycota</taxon>
        <taxon>Pezizomycotina</taxon>
        <taxon>Eurotiomycetes</taxon>
        <taxon>Eurotiomycetidae</taxon>
        <taxon>Onygenales</taxon>
        <taxon>Onygenales incertae sedis</taxon>
        <taxon>Polytolypa</taxon>
    </lineage>
</organism>
<sequence>MRGIPNVLLACAAGLSCVVVASPVAEPAHLLRRQPPPLRINSTVEDGIQTECKKCPFSLCANVAAYTYKTDIVLTCWTDGTEVIGDTIWLKTTDGCYVTQWDIIEHIGDYTTDLPFCGTIPEEYTTTAGKTKYFTECNISPGLATDHIKMYKNEVDLTLTCMYVDLPDTGAGINDGVWFKTTSNCYVSQNLLHPVEGKDTIEDCGPIPFMEKKMREPDPEEEPETSSFSASSPAADIQERSTLKRRFLYETYVGEEYANCHLDHNPSSEVGKVFQYNDTVTPQCGTYEDGTVGSPIWLLTTDWCYVQDALMEPNLIDSVVRSENFPHCEYFVDTE</sequence>
<evidence type="ECO:0000313" key="3">
    <source>
        <dbReference type="EMBL" id="PGH27624.1"/>
    </source>
</evidence>
<proteinExistence type="predicted"/>